<sequence length="96" mass="11483">MEQVLLEKFFDLTSRILTEPFHYLVSADQRVYWLYLLMAIVLAGWVFIRSPAARPQGAITSWRQRFSQFINFCFPKIIFSHKSARTDYIFFVINRI</sequence>
<gene>
    <name evidence="2" type="ORF">METZ01_LOCUS499955</name>
</gene>
<evidence type="ECO:0000256" key="1">
    <source>
        <dbReference type="SAM" id="Phobius"/>
    </source>
</evidence>
<keyword evidence="1" id="KW-1133">Transmembrane helix</keyword>
<keyword evidence="1" id="KW-0472">Membrane</keyword>
<protein>
    <submittedName>
        <fullName evidence="2">Uncharacterized protein</fullName>
    </submittedName>
</protein>
<evidence type="ECO:0000313" key="2">
    <source>
        <dbReference type="EMBL" id="SVE47101.1"/>
    </source>
</evidence>
<name>A0A383DRG9_9ZZZZ</name>
<dbReference type="AlphaFoldDB" id="A0A383DRG9"/>
<accession>A0A383DRG9</accession>
<organism evidence="2">
    <name type="scientific">marine metagenome</name>
    <dbReference type="NCBI Taxonomy" id="408172"/>
    <lineage>
        <taxon>unclassified sequences</taxon>
        <taxon>metagenomes</taxon>
        <taxon>ecological metagenomes</taxon>
    </lineage>
</organism>
<feature type="non-terminal residue" evidence="2">
    <location>
        <position position="96"/>
    </location>
</feature>
<keyword evidence="1" id="KW-0812">Transmembrane</keyword>
<dbReference type="EMBL" id="UINC01219576">
    <property type="protein sequence ID" value="SVE47101.1"/>
    <property type="molecule type" value="Genomic_DNA"/>
</dbReference>
<proteinExistence type="predicted"/>
<feature type="transmembrane region" description="Helical" evidence="1">
    <location>
        <begin position="31"/>
        <end position="48"/>
    </location>
</feature>
<reference evidence="2" key="1">
    <citation type="submission" date="2018-05" db="EMBL/GenBank/DDBJ databases">
        <authorList>
            <person name="Lanie J.A."/>
            <person name="Ng W.-L."/>
            <person name="Kazmierczak K.M."/>
            <person name="Andrzejewski T.M."/>
            <person name="Davidsen T.M."/>
            <person name="Wayne K.J."/>
            <person name="Tettelin H."/>
            <person name="Glass J.I."/>
            <person name="Rusch D."/>
            <person name="Podicherti R."/>
            <person name="Tsui H.-C.T."/>
            <person name="Winkler M.E."/>
        </authorList>
    </citation>
    <scope>NUCLEOTIDE SEQUENCE</scope>
</reference>